<evidence type="ECO:0000313" key="5">
    <source>
        <dbReference type="Proteomes" id="UP001165065"/>
    </source>
</evidence>
<gene>
    <name evidence="4" type="ORF">TrCOL_g3244</name>
</gene>
<dbReference type="EMBL" id="BRYA01000185">
    <property type="protein sequence ID" value="GMI42927.1"/>
    <property type="molecule type" value="Genomic_DNA"/>
</dbReference>
<dbReference type="PANTHER" id="PTHR43096:SF52">
    <property type="entry name" value="DNAJ HOMOLOG 1, MITOCHONDRIAL-RELATED"/>
    <property type="match status" value="1"/>
</dbReference>
<protein>
    <recommendedName>
        <fullName evidence="3">J domain-containing protein</fullName>
    </recommendedName>
</protein>
<dbReference type="CDD" id="cd06257">
    <property type="entry name" value="DnaJ"/>
    <property type="match status" value="1"/>
</dbReference>
<organism evidence="4 5">
    <name type="scientific">Triparma columacea</name>
    <dbReference type="NCBI Taxonomy" id="722753"/>
    <lineage>
        <taxon>Eukaryota</taxon>
        <taxon>Sar</taxon>
        <taxon>Stramenopiles</taxon>
        <taxon>Ochrophyta</taxon>
        <taxon>Bolidophyceae</taxon>
        <taxon>Parmales</taxon>
        <taxon>Triparmaceae</taxon>
        <taxon>Triparma</taxon>
    </lineage>
</organism>
<dbReference type="InterPro" id="IPR001623">
    <property type="entry name" value="DnaJ_domain"/>
</dbReference>
<dbReference type="InterPro" id="IPR036869">
    <property type="entry name" value="J_dom_sf"/>
</dbReference>
<dbReference type="SUPFAM" id="SSF46565">
    <property type="entry name" value="Chaperone J-domain"/>
    <property type="match status" value="1"/>
</dbReference>
<dbReference type="SMART" id="SM00271">
    <property type="entry name" value="DnaJ"/>
    <property type="match status" value="1"/>
</dbReference>
<evidence type="ECO:0000256" key="1">
    <source>
        <dbReference type="ARBA" id="ARBA00023186"/>
    </source>
</evidence>
<dbReference type="PANTHER" id="PTHR43096">
    <property type="entry name" value="DNAJ HOMOLOG 1, MITOCHONDRIAL-RELATED"/>
    <property type="match status" value="1"/>
</dbReference>
<dbReference type="PRINTS" id="PR00625">
    <property type="entry name" value="JDOMAIN"/>
</dbReference>
<dbReference type="GO" id="GO:0042026">
    <property type="term" value="P:protein refolding"/>
    <property type="evidence" value="ECO:0007669"/>
    <property type="project" value="TreeGrafter"/>
</dbReference>
<evidence type="ECO:0000259" key="3">
    <source>
        <dbReference type="PROSITE" id="PS50076"/>
    </source>
</evidence>
<proteinExistence type="predicted"/>
<accession>A0A9W7LB45</accession>
<keyword evidence="1" id="KW-0143">Chaperone</keyword>
<dbReference type="AlphaFoldDB" id="A0A9W7LB45"/>
<dbReference type="Gene3D" id="1.10.287.110">
    <property type="entry name" value="DnaJ domain"/>
    <property type="match status" value="1"/>
</dbReference>
<evidence type="ECO:0000313" key="4">
    <source>
        <dbReference type="EMBL" id="GMI42927.1"/>
    </source>
</evidence>
<dbReference type="Proteomes" id="UP001165065">
    <property type="component" value="Unassembled WGS sequence"/>
</dbReference>
<evidence type="ECO:0000256" key="2">
    <source>
        <dbReference type="SAM" id="MobiDB-lite"/>
    </source>
</evidence>
<feature type="compositionally biased region" description="Basic and acidic residues" evidence="2">
    <location>
        <begin position="140"/>
        <end position="205"/>
    </location>
</feature>
<feature type="domain" description="J" evidence="3">
    <location>
        <begin position="3"/>
        <end position="124"/>
    </location>
</feature>
<dbReference type="Pfam" id="PF00226">
    <property type="entry name" value="DnaJ"/>
    <property type="match status" value="1"/>
</dbReference>
<feature type="region of interest" description="Disordered" evidence="2">
    <location>
        <begin position="137"/>
        <end position="205"/>
    </location>
</feature>
<dbReference type="PROSITE" id="PS50076">
    <property type="entry name" value="DNAJ_2"/>
    <property type="match status" value="1"/>
</dbReference>
<sequence length="205" mass="24471">MVDLYRVLSLRKTASKDEIKSAYKTLSRKLHPDRFLDQLTFKPANMSVAELREYATDNMVGVSTLVDKADLVQVAQDIHKRAEVLPRKQRERMKEIEGEFQMVTLAYRTLGVDDEARRYYDLTGDWGEEEEFVWGGGERNMGDRKEAERVRERGRKSQMDDVQRRVYDAYLRENKEKEEKEKTMREEGERVRKLQRERTEEERNR</sequence>
<keyword evidence="5" id="KW-1185">Reference proteome</keyword>
<dbReference type="GO" id="GO:0051082">
    <property type="term" value="F:unfolded protein binding"/>
    <property type="evidence" value="ECO:0007669"/>
    <property type="project" value="TreeGrafter"/>
</dbReference>
<dbReference type="OrthoDB" id="445556at2759"/>
<reference evidence="5" key="1">
    <citation type="journal article" date="2023" name="Commun. Biol.">
        <title>Genome analysis of Parmales, the sister group of diatoms, reveals the evolutionary specialization of diatoms from phago-mixotrophs to photoautotrophs.</title>
        <authorList>
            <person name="Ban H."/>
            <person name="Sato S."/>
            <person name="Yoshikawa S."/>
            <person name="Yamada K."/>
            <person name="Nakamura Y."/>
            <person name="Ichinomiya M."/>
            <person name="Sato N."/>
            <person name="Blanc-Mathieu R."/>
            <person name="Endo H."/>
            <person name="Kuwata A."/>
            <person name="Ogata H."/>
        </authorList>
    </citation>
    <scope>NUCLEOTIDE SEQUENCE [LARGE SCALE GENOMIC DNA]</scope>
</reference>
<name>A0A9W7LB45_9STRA</name>
<comment type="caution">
    <text evidence="4">The sequence shown here is derived from an EMBL/GenBank/DDBJ whole genome shotgun (WGS) entry which is preliminary data.</text>
</comment>
<dbReference type="GO" id="GO:0005737">
    <property type="term" value="C:cytoplasm"/>
    <property type="evidence" value="ECO:0007669"/>
    <property type="project" value="TreeGrafter"/>
</dbReference>